<keyword evidence="2" id="KW-0808">Transferase</keyword>
<keyword evidence="5" id="KW-1194">Viral DNA replication</keyword>
<evidence type="ECO:0000313" key="9">
    <source>
        <dbReference type="EMBL" id="AFU20669.1"/>
    </source>
</evidence>
<proteinExistence type="predicted"/>
<keyword evidence="5" id="KW-0235">DNA replication</keyword>
<dbReference type="InterPro" id="IPR002298">
    <property type="entry name" value="DNA_polymerase_A"/>
</dbReference>
<keyword evidence="3" id="KW-0548">Nucleotidyltransferase</keyword>
<dbReference type="Gene3D" id="1.10.150.20">
    <property type="entry name" value="5' to 3' exonuclease, C-terminal subdomain"/>
    <property type="match status" value="1"/>
</dbReference>
<evidence type="ECO:0000256" key="2">
    <source>
        <dbReference type="ARBA" id="ARBA00022679"/>
    </source>
</evidence>
<dbReference type="Pfam" id="PF01612">
    <property type="entry name" value="DNA_pol_A_exo1"/>
    <property type="match status" value="1"/>
</dbReference>
<dbReference type="InterPro" id="IPR001098">
    <property type="entry name" value="DNA-dir_DNA_pol_A_palm_dom"/>
</dbReference>
<accession>K0GAG0</accession>
<dbReference type="SMART" id="SM00474">
    <property type="entry name" value="35EXOc"/>
    <property type="match status" value="1"/>
</dbReference>
<dbReference type="GO" id="GO:0006261">
    <property type="term" value="P:DNA-templated DNA replication"/>
    <property type="evidence" value="ECO:0007669"/>
    <property type="project" value="InterPro"/>
</dbReference>
<comment type="catalytic activity">
    <reaction evidence="6">
        <text>DNA(n) + a 2'-deoxyribonucleoside 5'-triphosphate = DNA(n+1) + diphosphate</text>
        <dbReference type="Rhea" id="RHEA:22508"/>
        <dbReference type="Rhea" id="RHEA-COMP:17339"/>
        <dbReference type="Rhea" id="RHEA-COMP:17340"/>
        <dbReference type="ChEBI" id="CHEBI:33019"/>
        <dbReference type="ChEBI" id="CHEBI:61560"/>
        <dbReference type="ChEBI" id="CHEBI:173112"/>
        <dbReference type="EC" id="2.7.7.7"/>
    </reaction>
</comment>
<dbReference type="Proteomes" id="UP000008057">
    <property type="component" value="Segment"/>
</dbReference>
<dbReference type="OrthoDB" id="14842at10239"/>
<dbReference type="GO" id="GO:0003677">
    <property type="term" value="F:DNA binding"/>
    <property type="evidence" value="ECO:0007669"/>
    <property type="project" value="InterPro"/>
</dbReference>
<evidence type="ECO:0000259" key="8">
    <source>
        <dbReference type="SMART" id="SM00482"/>
    </source>
</evidence>
<dbReference type="Pfam" id="PF00476">
    <property type="entry name" value="DNA_pol_A"/>
    <property type="match status" value="1"/>
</dbReference>
<dbReference type="SUPFAM" id="SSF56672">
    <property type="entry name" value="DNA/RNA polymerases"/>
    <property type="match status" value="1"/>
</dbReference>
<dbReference type="GO" id="GO:0008408">
    <property type="term" value="F:3'-5' exonuclease activity"/>
    <property type="evidence" value="ECO:0007669"/>
    <property type="project" value="InterPro"/>
</dbReference>
<dbReference type="InterPro" id="IPR043502">
    <property type="entry name" value="DNA/RNA_pol_sf"/>
</dbReference>
<dbReference type="EMBL" id="JX307704">
    <property type="protein sequence ID" value="AFU20669.1"/>
    <property type="molecule type" value="Genomic_DNA"/>
</dbReference>
<sequence>MIEHRHEVAGDEVVIRVVENEDDLEGFRDFIRAHLGFLGLDSETTGLDIYDDEFRCRLVQFGTPSEAWVVPVERGPVFEGAVIDALNTVQGFVLHNASFDLQVFDRCLSVPMERMWPKVKDTKILAHLVDPRGKDEGGIGHSLEELTRHYIDSDVADNVKTLMADLAKANKTTKANVWKKVPFEDPHYQLYSGMDPILAARLIQRLAPLVKVRRELIDSEHKLAEICSYMERTGFLLDVEYTEELSVDLRVKENHFSEVALNYGCEKVNSTDMVADVLESMGVKIKGRTPSGKRQVNDDLLADLVANGSPEVSEFANAVVEAKKAGKWRKTWVDGFLAQRDSQNRCHASINPLRARTARMSITGIPAQTLPSGDWMIRRCFIADEGHKIASVDYQAQELRVLAALSKDETMIQAFLNDEDLHLMTAKAAWPDREIDKDSPERKYAKVVNFGRVYGGGAKTVAEQTGLSMAMAQQVVSGFDKAYPAVQKLSQRLQREAIRNGYITTPFIDGLGGRRLPVDPDRAYSALNYLIQSSSRDVTARALIRLHENGFTPYLRLPIHDEILASVPAEHAEWGARRIGDLMAEQMGPVLIGTDPEVGGRSWGSLYGADY</sequence>
<dbReference type="PANTHER" id="PTHR10133:SF62">
    <property type="entry name" value="DNA POLYMERASE THETA"/>
    <property type="match status" value="1"/>
</dbReference>
<name>K0GAG0_9CAUD</name>
<dbReference type="GO" id="GO:0003887">
    <property type="term" value="F:DNA-directed DNA polymerase activity"/>
    <property type="evidence" value="ECO:0007669"/>
    <property type="project" value="UniProtKB-KW"/>
</dbReference>
<keyword evidence="4" id="KW-0239">DNA-directed DNA polymerase</keyword>
<feature type="domain" description="DNA-directed DNA polymerase family A palm" evidence="8">
    <location>
        <begin position="374"/>
        <end position="571"/>
    </location>
</feature>
<dbReference type="EC" id="2.7.7.7" evidence="1"/>
<protein>
    <recommendedName>
        <fullName evidence="1">DNA-directed DNA polymerase</fullName>
        <ecNumber evidence="1">2.7.7.7</ecNumber>
    </recommendedName>
</protein>
<dbReference type="PANTHER" id="PTHR10133">
    <property type="entry name" value="DNA POLYMERASE I"/>
    <property type="match status" value="1"/>
</dbReference>
<evidence type="ECO:0000259" key="7">
    <source>
        <dbReference type="SMART" id="SM00474"/>
    </source>
</evidence>
<dbReference type="GO" id="GO:0039693">
    <property type="term" value="P:viral DNA genome replication"/>
    <property type="evidence" value="ECO:0007669"/>
    <property type="project" value="UniProtKB-KW"/>
</dbReference>
<dbReference type="InterPro" id="IPR002562">
    <property type="entry name" value="3'-5'_exonuclease_dom"/>
</dbReference>
<evidence type="ECO:0000256" key="6">
    <source>
        <dbReference type="ARBA" id="ARBA00049244"/>
    </source>
</evidence>
<dbReference type="PRINTS" id="PR00868">
    <property type="entry name" value="DNAPOLI"/>
</dbReference>
<evidence type="ECO:0000256" key="5">
    <source>
        <dbReference type="ARBA" id="ARBA00023109"/>
    </source>
</evidence>
<evidence type="ECO:0000313" key="10">
    <source>
        <dbReference type="Proteomes" id="UP000008057"/>
    </source>
</evidence>
<evidence type="ECO:0000256" key="1">
    <source>
        <dbReference type="ARBA" id="ARBA00012417"/>
    </source>
</evidence>
<dbReference type="PROSITE" id="PS00447">
    <property type="entry name" value="DNA_POLYMERASE_A"/>
    <property type="match status" value="1"/>
</dbReference>
<evidence type="ECO:0000256" key="4">
    <source>
        <dbReference type="ARBA" id="ARBA00022932"/>
    </source>
</evidence>
<gene>
    <name evidence="9" type="primary">44</name>
    <name evidence="9" type="ORF">GOOSE_44</name>
</gene>
<feature type="domain" description="3'-5' exonuclease" evidence="7">
    <location>
        <begin position="15"/>
        <end position="211"/>
    </location>
</feature>
<dbReference type="SUPFAM" id="SSF53098">
    <property type="entry name" value="Ribonuclease H-like"/>
    <property type="match status" value="1"/>
</dbReference>
<dbReference type="SMART" id="SM00482">
    <property type="entry name" value="POLAc"/>
    <property type="match status" value="1"/>
</dbReference>
<reference evidence="9 10" key="1">
    <citation type="submission" date="2012-07" db="EMBL/GenBank/DDBJ databases">
        <authorList>
            <person name="Robertson M.J."/>
            <person name="Speed M.C."/>
            <person name="Adams S.L."/>
            <person name="Beach A.P."/>
            <person name="Calles B.L."/>
            <person name="Flores D.N."/>
            <person name="Garcia A.R."/>
            <person name="Golaszewski J.W."/>
            <person name="Gonzales J.M."/>
            <person name="Hall P.D."/>
            <person name="Harris C.E."/>
            <person name="Hesseltine N.L."/>
            <person name="Kellogg B.L."/>
            <person name="Lawson E.M."/>
            <person name="Lentz T.R."/>
            <person name="Marin J.P."/>
            <person name="Moreno B.R."/>
            <person name="Perez M.R."/>
            <person name="Richardson P.L."/>
            <person name="Santos D.H."/>
            <person name="Schicker B.N."/>
            <person name="Veit K.A."/>
            <person name="Villegas D.A."/>
            <person name="Wilmot C.M."/>
            <person name="Zamora M.E."/>
            <person name="Zhang D."/>
            <person name="Dovalina S.A."/>
            <person name="Hatherill J.R."/>
            <person name="Bradley K.W."/>
            <person name="Khaja R."/>
            <person name="Lewis M.F."/>
            <person name="Barker L.P."/>
            <person name="Asai D.J."/>
            <person name="Bowman C.A."/>
            <person name="Russell D.A."/>
            <person name="Pope W.H."/>
            <person name="Jacobs-Sera D."/>
            <person name="Hendrix R.W."/>
            <person name="Hatfull G.F."/>
        </authorList>
    </citation>
    <scope>NUCLEOTIDE SEQUENCE [LARGE SCALE GENOMIC DNA]</scope>
</reference>
<dbReference type="Gene3D" id="3.30.420.10">
    <property type="entry name" value="Ribonuclease H-like superfamily/Ribonuclease H"/>
    <property type="match status" value="1"/>
</dbReference>
<dbReference type="Gene3D" id="3.30.70.370">
    <property type="match status" value="1"/>
</dbReference>
<evidence type="ECO:0000256" key="3">
    <source>
        <dbReference type="ARBA" id="ARBA00022695"/>
    </source>
</evidence>
<dbReference type="InterPro" id="IPR012337">
    <property type="entry name" value="RNaseH-like_sf"/>
</dbReference>
<keyword evidence="10" id="KW-1185">Reference proteome</keyword>
<dbReference type="GeneID" id="40235604"/>
<dbReference type="GO" id="GO:0006302">
    <property type="term" value="P:double-strand break repair"/>
    <property type="evidence" value="ECO:0007669"/>
    <property type="project" value="TreeGrafter"/>
</dbReference>
<dbReference type="Gene3D" id="1.20.1060.10">
    <property type="entry name" value="Taq DNA Polymerase, Chain T, domain 4"/>
    <property type="match status" value="1"/>
</dbReference>
<organism evidence="9 10">
    <name type="scientific">Mycobacterium phage Goose</name>
    <dbReference type="NCBI Taxonomy" id="2927989"/>
    <lineage>
        <taxon>Viruses</taxon>
        <taxon>Duplodnaviria</taxon>
        <taxon>Heunggongvirae</taxon>
        <taxon>Uroviricota</taxon>
        <taxon>Caudoviricetes</taxon>
        <taxon>Fromanvirus</taxon>
        <taxon>Fromanvirus goose</taxon>
    </lineage>
</organism>
<dbReference type="InterPro" id="IPR019760">
    <property type="entry name" value="DNA-dir_DNA_pol_A_CS"/>
</dbReference>
<dbReference type="RefSeq" id="YP_009638786.1">
    <property type="nucleotide sequence ID" value="NC_042340.1"/>
</dbReference>
<dbReference type="InterPro" id="IPR036397">
    <property type="entry name" value="RNaseH_sf"/>
</dbReference>